<feature type="domain" description="Xrn1 N-terminal" evidence="8">
    <location>
        <begin position="1"/>
        <end position="194"/>
    </location>
</feature>
<dbReference type="PANTHER" id="PTHR12341:SF7">
    <property type="entry name" value="5'-3' EXORIBONUCLEASE 1"/>
    <property type="match status" value="1"/>
</dbReference>
<comment type="similarity">
    <text evidence="1 6">Belongs to the 5'-3' exonuclease family. XRN2/RAT1 subfamily.</text>
</comment>
<keyword evidence="4 6" id="KW-0378">Hydrolase</keyword>
<keyword evidence="2 6" id="KW-0507">mRNA processing</keyword>
<evidence type="ECO:0000313" key="10">
    <source>
        <dbReference type="Proteomes" id="UP000050761"/>
    </source>
</evidence>
<dbReference type="InterPro" id="IPR041412">
    <property type="entry name" value="Xrn1_helical"/>
</dbReference>
<evidence type="ECO:0000256" key="5">
    <source>
        <dbReference type="ARBA" id="ARBA00022839"/>
    </source>
</evidence>
<dbReference type="GO" id="GO:0004534">
    <property type="term" value="F:5'-3' RNA exonuclease activity"/>
    <property type="evidence" value="ECO:0007669"/>
    <property type="project" value="UniProtKB-UniRule"/>
</dbReference>
<evidence type="ECO:0000313" key="11">
    <source>
        <dbReference type="WBParaSite" id="HPBE_0002482801-mRNA-1"/>
    </source>
</evidence>
<dbReference type="Proteomes" id="UP000050761">
    <property type="component" value="Unassembled WGS sequence"/>
</dbReference>
<accession>A0A183GQ58</accession>
<dbReference type="GO" id="GO:0005634">
    <property type="term" value="C:nucleus"/>
    <property type="evidence" value="ECO:0007669"/>
    <property type="project" value="InterPro"/>
</dbReference>
<dbReference type="FunFam" id="3.40.50.12390:FF:000002">
    <property type="entry name" value="5'-3' exoribonuclease 1"/>
    <property type="match status" value="1"/>
</dbReference>
<dbReference type="EC" id="3.1.13.-" evidence="6"/>
<evidence type="ECO:0000256" key="1">
    <source>
        <dbReference type="ARBA" id="ARBA00006994"/>
    </source>
</evidence>
<dbReference type="InterPro" id="IPR027073">
    <property type="entry name" value="5_3_exoribonuclease"/>
</dbReference>
<keyword evidence="10" id="KW-1185">Reference proteome</keyword>
<feature type="domain" description="Xrn1 helical" evidence="9">
    <location>
        <begin position="262"/>
        <end position="598"/>
    </location>
</feature>
<protein>
    <recommendedName>
        <fullName evidence="6">5'-3' exoribonuclease</fullName>
        <ecNumber evidence="6">3.1.13.-</ecNumber>
    </recommendedName>
</protein>
<evidence type="ECO:0000259" key="8">
    <source>
        <dbReference type="Pfam" id="PF03159"/>
    </source>
</evidence>
<dbReference type="PANTHER" id="PTHR12341">
    <property type="entry name" value="5'-&gt;3' EXORIBONUCLEASE"/>
    <property type="match status" value="1"/>
</dbReference>
<dbReference type="InterPro" id="IPR017151">
    <property type="entry name" value="Xrn2/3/4"/>
</dbReference>
<comment type="function">
    <text evidence="6">Possesses 5'-&gt;3' exoribonuclease activity. Plays a role in maintenance of steady-state concentration and turnover of microRNAs (miRNA) by degradation of mature miRNA. Degradation role is enhanced when in complex with paxt-1. Partially redundant to xrn-1 in miRNA guide strand degradation. Implicated in differential regulation of mRNAs such as let-7 by controlling the accumulation of mature miRNA. Positively regulates molting of the pharyngeal cuticle.</text>
</comment>
<dbReference type="WBParaSite" id="HPBE_0002482801-mRNA-1">
    <property type="protein sequence ID" value="HPBE_0002482801-mRNA-1"/>
    <property type="gene ID" value="HPBE_0002482801"/>
</dbReference>
<dbReference type="Pfam" id="PF17846">
    <property type="entry name" value="XRN_M"/>
    <property type="match status" value="1"/>
</dbReference>
<evidence type="ECO:0000256" key="6">
    <source>
        <dbReference type="PIRNR" id="PIRNR037239"/>
    </source>
</evidence>
<sequence>LDMNGIIHNCSHPNDDDIKFRISQEQIFSDIFAYIDKLFSIIRPKKVFFLAVDGVAPRAKMNQQRARRFMSARTAAEREQEFVRKGEELPIEKRFDSNCITPGTLFMAELHESLSSWLNQKVDKDPAWRDIRVYLSGHDCPGEGEHKIMEFIRHERTVAGYDPNTRHCMYGLDADLLMLGMCSHEPHFSLLREEVKFGRQPVKKGGTANDQSFSTSIWSQNTHVLYRKNPSKLTFHLLHLSLLREYLSWEFHPLQASLPFPFDIERIVDDWVLMGFLVGNDFIPHLPHVHIHDDALPLLYQTYIQVLPTLDGYINESGILHLKRFELFLKSFAANDRRHFLQTMEDESYLRSKTGRDPVTRLSGGKDELSLSSTESSDECEDTSADSFEDEAAFVSSDEEESCSGAGRLPDGGLQSASYLLSHISGVVEFKMTTKRRTNSVKPLTLQNYEKWMTNCLKMTSRYENITKSELREQAEGYVRAIQWNLHYYYRGCASWNWFYPHHYAPYISDVVDFSDMDMSFDLGEPFKPFEQLLAVLPAASAECLPQPLRDLMCNAESPISDFYPTDFRTDLNGKKNDWEAVVLIPFIDEKRLLSAMESKVGVAVSLVELGPRTTCCS</sequence>
<dbReference type="PIRSF" id="PIRSF037239">
    <property type="entry name" value="Exonuclease_Xrn2"/>
    <property type="match status" value="1"/>
</dbReference>
<organism evidence="10 11">
    <name type="scientific">Heligmosomoides polygyrus</name>
    <name type="common">Parasitic roundworm</name>
    <dbReference type="NCBI Taxonomy" id="6339"/>
    <lineage>
        <taxon>Eukaryota</taxon>
        <taxon>Metazoa</taxon>
        <taxon>Ecdysozoa</taxon>
        <taxon>Nematoda</taxon>
        <taxon>Chromadorea</taxon>
        <taxon>Rhabditida</taxon>
        <taxon>Rhabditina</taxon>
        <taxon>Rhabditomorpha</taxon>
        <taxon>Strongyloidea</taxon>
        <taxon>Heligmosomidae</taxon>
        <taxon>Heligmosomoides</taxon>
    </lineage>
</organism>
<feature type="region of interest" description="Disordered" evidence="7">
    <location>
        <begin position="352"/>
        <end position="383"/>
    </location>
</feature>
<dbReference type="Gene3D" id="1.25.40.1050">
    <property type="match status" value="1"/>
</dbReference>
<dbReference type="GO" id="GO:0006397">
    <property type="term" value="P:mRNA processing"/>
    <property type="evidence" value="ECO:0007669"/>
    <property type="project" value="UniProtKB-UniRule"/>
</dbReference>
<evidence type="ECO:0000256" key="4">
    <source>
        <dbReference type="ARBA" id="ARBA00022801"/>
    </source>
</evidence>
<dbReference type="CDD" id="cd18673">
    <property type="entry name" value="PIN_XRN1-2-like"/>
    <property type="match status" value="1"/>
</dbReference>
<dbReference type="GO" id="GO:0003723">
    <property type="term" value="F:RNA binding"/>
    <property type="evidence" value="ECO:0007669"/>
    <property type="project" value="TreeGrafter"/>
</dbReference>
<dbReference type="Pfam" id="PF03159">
    <property type="entry name" value="XRN_N"/>
    <property type="match status" value="1"/>
</dbReference>
<evidence type="ECO:0000256" key="2">
    <source>
        <dbReference type="ARBA" id="ARBA00022664"/>
    </source>
</evidence>
<reference evidence="11" key="1">
    <citation type="submission" date="2019-09" db="UniProtKB">
        <authorList>
            <consortium name="WormBaseParasite"/>
        </authorList>
    </citation>
    <scope>IDENTIFICATION</scope>
</reference>
<dbReference type="AlphaFoldDB" id="A0A183GQ58"/>
<evidence type="ECO:0000256" key="3">
    <source>
        <dbReference type="ARBA" id="ARBA00022722"/>
    </source>
</evidence>
<dbReference type="InterPro" id="IPR004859">
    <property type="entry name" value="Xrn1_N"/>
</dbReference>
<dbReference type="GO" id="GO:0000956">
    <property type="term" value="P:nuclear-transcribed mRNA catabolic process"/>
    <property type="evidence" value="ECO:0007669"/>
    <property type="project" value="TreeGrafter"/>
</dbReference>
<keyword evidence="5 6" id="KW-0269">Exonuclease</keyword>
<evidence type="ECO:0000259" key="9">
    <source>
        <dbReference type="Pfam" id="PF17846"/>
    </source>
</evidence>
<dbReference type="GO" id="GO:0016075">
    <property type="term" value="P:rRNA catabolic process"/>
    <property type="evidence" value="ECO:0007669"/>
    <property type="project" value="TreeGrafter"/>
</dbReference>
<keyword evidence="3 6" id="KW-0540">Nuclease</keyword>
<evidence type="ECO:0000256" key="7">
    <source>
        <dbReference type="SAM" id="MobiDB-lite"/>
    </source>
</evidence>
<dbReference type="Gene3D" id="3.40.50.12390">
    <property type="match status" value="2"/>
</dbReference>
<name>A0A183GQ58_HELPZ</name>
<feature type="compositionally biased region" description="Basic and acidic residues" evidence="7">
    <location>
        <begin position="352"/>
        <end position="369"/>
    </location>
</feature>
<proteinExistence type="inferred from homology"/>